<feature type="compositionally biased region" description="Basic residues" evidence="2">
    <location>
        <begin position="109"/>
        <end position="119"/>
    </location>
</feature>
<evidence type="ECO:0000313" key="4">
    <source>
        <dbReference type="Proteomes" id="UP001159428"/>
    </source>
</evidence>
<keyword evidence="1" id="KW-0040">ANK repeat</keyword>
<dbReference type="InterPro" id="IPR036770">
    <property type="entry name" value="Ankyrin_rpt-contain_sf"/>
</dbReference>
<feature type="compositionally biased region" description="Polar residues" evidence="2">
    <location>
        <begin position="83"/>
        <end position="102"/>
    </location>
</feature>
<protein>
    <submittedName>
        <fullName evidence="3">Uncharacterized protein</fullName>
    </submittedName>
</protein>
<dbReference type="Proteomes" id="UP001159428">
    <property type="component" value="Unassembled WGS sequence"/>
</dbReference>
<proteinExistence type="predicted"/>
<dbReference type="Pfam" id="PF12796">
    <property type="entry name" value="Ank_2"/>
    <property type="match status" value="1"/>
</dbReference>
<feature type="repeat" description="ANK" evidence="1">
    <location>
        <begin position="192"/>
        <end position="224"/>
    </location>
</feature>
<dbReference type="PROSITE" id="PS50297">
    <property type="entry name" value="ANK_REP_REGION"/>
    <property type="match status" value="1"/>
</dbReference>
<evidence type="ECO:0000256" key="1">
    <source>
        <dbReference type="PROSITE-ProRule" id="PRU00023"/>
    </source>
</evidence>
<dbReference type="AlphaFoldDB" id="A0AAU9WTV7"/>
<comment type="caution">
    <text evidence="3">The sequence shown here is derived from an EMBL/GenBank/DDBJ whole genome shotgun (WGS) entry which is preliminary data.</text>
</comment>
<feature type="region of interest" description="Disordered" evidence="2">
    <location>
        <begin position="83"/>
        <end position="129"/>
    </location>
</feature>
<dbReference type="SUPFAM" id="SSF48403">
    <property type="entry name" value="Ankyrin repeat"/>
    <property type="match status" value="1"/>
</dbReference>
<evidence type="ECO:0000313" key="3">
    <source>
        <dbReference type="EMBL" id="CAH3125600.1"/>
    </source>
</evidence>
<dbReference type="PROSITE" id="PS50088">
    <property type="entry name" value="ANK_REPEAT"/>
    <property type="match status" value="1"/>
</dbReference>
<dbReference type="PANTHER" id="PTHR24157">
    <property type="entry name" value="ANKYRIN REPEAT, SAM AND BASIC LEUCINE ZIPPER DOMAIN-CONTAINING PROTEIN 1"/>
    <property type="match status" value="1"/>
</dbReference>
<accession>A0AAU9WTV7</accession>
<dbReference type="Gene3D" id="1.25.40.20">
    <property type="entry name" value="Ankyrin repeat-containing domain"/>
    <property type="match status" value="1"/>
</dbReference>
<keyword evidence="4" id="KW-1185">Reference proteome</keyword>
<name>A0AAU9WTV7_9CNID</name>
<dbReference type="EMBL" id="CALNXJ010000021">
    <property type="protein sequence ID" value="CAH3125600.1"/>
    <property type="molecule type" value="Genomic_DNA"/>
</dbReference>
<reference evidence="3 4" key="1">
    <citation type="submission" date="2022-05" db="EMBL/GenBank/DDBJ databases">
        <authorList>
            <consortium name="Genoscope - CEA"/>
            <person name="William W."/>
        </authorList>
    </citation>
    <scope>NUCLEOTIDE SEQUENCE [LARGE SCALE GENOMIC DNA]</scope>
</reference>
<gene>
    <name evidence="3" type="ORF">PMEA_00012179</name>
</gene>
<dbReference type="SMART" id="SM00248">
    <property type="entry name" value="ANK"/>
    <property type="match status" value="1"/>
</dbReference>
<dbReference type="InterPro" id="IPR002110">
    <property type="entry name" value="Ankyrin_rpt"/>
</dbReference>
<evidence type="ECO:0000256" key="2">
    <source>
        <dbReference type="SAM" id="MobiDB-lite"/>
    </source>
</evidence>
<organism evidence="3 4">
    <name type="scientific">Pocillopora meandrina</name>
    <dbReference type="NCBI Taxonomy" id="46732"/>
    <lineage>
        <taxon>Eukaryota</taxon>
        <taxon>Metazoa</taxon>
        <taxon>Cnidaria</taxon>
        <taxon>Anthozoa</taxon>
        <taxon>Hexacorallia</taxon>
        <taxon>Scleractinia</taxon>
        <taxon>Astrocoeniina</taxon>
        <taxon>Pocilloporidae</taxon>
        <taxon>Pocillopora</taxon>
    </lineage>
</organism>
<dbReference type="GO" id="GO:0071546">
    <property type="term" value="C:pi-body"/>
    <property type="evidence" value="ECO:0007669"/>
    <property type="project" value="TreeGrafter"/>
</dbReference>
<sequence length="228" mass="24920">MYLPAGAEDSDSDDDGFYMGTVHNTNSNFGVTNGDINRKDHTQNNFPMIPAGEEFDNEDGDELDFNTFQARSMKTTPAKINKTSITNNDSQQNEISLNSMSDRSGVGRGRGHLLQRGRGRGGFSRPCLLANRKGKSSRRRNFSSNNLKEAEAKKAAALLAVEDLRVAVVRGNAAAVQKYLDDGIDVDVQLKSGWTPLMLAASLALPDMVELLANKGANVNFQKERHIS</sequence>
<dbReference type="PANTHER" id="PTHR24157:SF3">
    <property type="entry name" value="ANKYRIN REPEAT, SAM AND BASIC LEUCINE ZIPPER DOMAIN-CONTAINING PROTEIN 1"/>
    <property type="match status" value="1"/>
</dbReference>